<dbReference type="EMBL" id="QICS01000011">
    <property type="protein sequence ID" value="PXV86923.1"/>
    <property type="molecule type" value="Genomic_DNA"/>
</dbReference>
<name>A0A318EL50_9FIRM</name>
<dbReference type="CDD" id="cd20693">
    <property type="entry name" value="CdiI_EcoliA0-like"/>
    <property type="match status" value="1"/>
</dbReference>
<reference evidence="1 2" key="1">
    <citation type="submission" date="2018-05" db="EMBL/GenBank/DDBJ databases">
        <title>Genomic Encyclopedia of Type Strains, Phase IV (KMG-IV): sequencing the most valuable type-strain genomes for metagenomic binning, comparative biology and taxonomic classification.</title>
        <authorList>
            <person name="Goeker M."/>
        </authorList>
    </citation>
    <scope>NUCLEOTIDE SEQUENCE [LARGE SCALE GENOMIC DNA]</scope>
    <source>
        <strain evidence="1 2">DSM 28816</strain>
    </source>
</reference>
<dbReference type="Proteomes" id="UP000247523">
    <property type="component" value="Unassembled WGS sequence"/>
</dbReference>
<dbReference type="AlphaFoldDB" id="A0A318EL50"/>
<accession>A0A318EL50</accession>
<dbReference type="Pfam" id="PF24172">
    <property type="entry name" value="CdiI_ImmP"/>
    <property type="match status" value="1"/>
</dbReference>
<gene>
    <name evidence="1" type="ORF">C8E03_111123</name>
</gene>
<sequence length="155" mass="18431">MNDELKKKLEELKNINKVKNKNEERENNILLKECLEALHNDGFILENEEELSVYNDFKEMLIFTPWGIDWGERRKIKDIKHIKFESQLKEICSKDNYYIIWGKGLPIIRCSLNSIINNLDDIKAVEADTWLLSTDYNEIIEFHHESRITCGQIIF</sequence>
<evidence type="ECO:0000313" key="1">
    <source>
        <dbReference type="EMBL" id="PXV86923.1"/>
    </source>
</evidence>
<proteinExistence type="predicted"/>
<dbReference type="InterPro" id="IPR049585">
    <property type="entry name" value="CdiI_EcoliA0-like"/>
</dbReference>
<comment type="caution">
    <text evidence="1">The sequence shown here is derived from an EMBL/GenBank/DDBJ whole genome shotgun (WGS) entry which is preliminary data.</text>
</comment>
<protein>
    <submittedName>
        <fullName evidence="1">Uncharacterized protein</fullName>
    </submittedName>
</protein>
<organism evidence="1 2">
    <name type="scientific">Lachnotalea glycerini</name>
    <dbReference type="NCBI Taxonomy" id="1763509"/>
    <lineage>
        <taxon>Bacteria</taxon>
        <taxon>Bacillati</taxon>
        <taxon>Bacillota</taxon>
        <taxon>Clostridia</taxon>
        <taxon>Lachnospirales</taxon>
        <taxon>Lachnospiraceae</taxon>
        <taxon>Lachnotalea</taxon>
    </lineage>
</organism>
<dbReference type="RefSeq" id="WP_110291695.1">
    <property type="nucleotide sequence ID" value="NZ_QICS01000011.1"/>
</dbReference>
<evidence type="ECO:0000313" key="2">
    <source>
        <dbReference type="Proteomes" id="UP000247523"/>
    </source>
</evidence>